<keyword evidence="3" id="KW-1185">Reference proteome</keyword>
<dbReference type="InterPro" id="IPR021842">
    <property type="entry name" value="DUF3435"/>
</dbReference>
<evidence type="ECO:0008006" key="4">
    <source>
        <dbReference type="Google" id="ProtNLM"/>
    </source>
</evidence>
<accession>A0A6A6DFI7</accession>
<dbReference type="PANTHER" id="PTHR37535:SF2">
    <property type="entry name" value="FINGER DOMAIN PROTEIN, PUTATIVE (AFU_ORTHOLOGUE AFUA_6G09300)-RELATED"/>
    <property type="match status" value="1"/>
</dbReference>
<name>A0A6A6DFI7_9PEZI</name>
<reference evidence="2" key="1">
    <citation type="journal article" date="2020" name="Stud. Mycol.">
        <title>101 Dothideomycetes genomes: a test case for predicting lifestyles and emergence of pathogens.</title>
        <authorList>
            <person name="Haridas S."/>
            <person name="Albert R."/>
            <person name="Binder M."/>
            <person name="Bloem J."/>
            <person name="Labutti K."/>
            <person name="Salamov A."/>
            <person name="Andreopoulos B."/>
            <person name="Baker S."/>
            <person name="Barry K."/>
            <person name="Bills G."/>
            <person name="Bluhm B."/>
            <person name="Cannon C."/>
            <person name="Castanera R."/>
            <person name="Culley D."/>
            <person name="Daum C."/>
            <person name="Ezra D."/>
            <person name="Gonzalez J."/>
            <person name="Henrissat B."/>
            <person name="Kuo A."/>
            <person name="Liang C."/>
            <person name="Lipzen A."/>
            <person name="Lutzoni F."/>
            <person name="Magnuson J."/>
            <person name="Mondo S."/>
            <person name="Nolan M."/>
            <person name="Ohm R."/>
            <person name="Pangilinan J."/>
            <person name="Park H.-J."/>
            <person name="Ramirez L."/>
            <person name="Alfaro M."/>
            <person name="Sun H."/>
            <person name="Tritt A."/>
            <person name="Yoshinaga Y."/>
            <person name="Zwiers L.-H."/>
            <person name="Turgeon B."/>
            <person name="Goodwin S."/>
            <person name="Spatafora J."/>
            <person name="Crous P."/>
            <person name="Grigoriev I."/>
        </authorList>
    </citation>
    <scope>NUCLEOTIDE SEQUENCE</scope>
    <source>
        <strain evidence="2">CBS 207.26</strain>
    </source>
</reference>
<gene>
    <name evidence="2" type="ORF">K469DRAFT_698199</name>
</gene>
<organism evidence="2 3">
    <name type="scientific">Zopfia rhizophila CBS 207.26</name>
    <dbReference type="NCBI Taxonomy" id="1314779"/>
    <lineage>
        <taxon>Eukaryota</taxon>
        <taxon>Fungi</taxon>
        <taxon>Dikarya</taxon>
        <taxon>Ascomycota</taxon>
        <taxon>Pezizomycotina</taxon>
        <taxon>Dothideomycetes</taxon>
        <taxon>Dothideomycetes incertae sedis</taxon>
        <taxon>Zopfiaceae</taxon>
        <taxon>Zopfia</taxon>
    </lineage>
</organism>
<dbReference type="AlphaFoldDB" id="A0A6A6DFI7"/>
<sequence>MRRRDRSSSSSTASDDDSQYETDLTSVDDDTDEGDDVSDTEMTEAECFTAKHARPPEYYRTHAEEVNKSEVVQIDYAPKTRKQMDRLKEQWWQHCTFLGRDPIQTFKSITTGDLSSFFRWKLDQTQGKDGRKLRGTKEESSLDTYWKHFLQVYNEVMERNMDGKITRQMHEVLRQLAKEYGLGNSPRDKCPMDVYDVTTVLQTTLTMTEKMFKIGRSRIQTVAFFQGGFITANRPEALLNLQYKHIVVTLLRDPKGGPHRVLLEWTYEFTKTFLGPKAPNTFPIPEILYDPSLILSPHAFYLGLMFADKVFSIPELTPENIYDLDIRPGCNSLPVPQKPQKADVYVFRRCVSTPTGYTVSDDPLPDYTVRSDLKKAGEISGFKQVVMPYRTRYGSGAAFNKDGTISDALQNMIMKHADMGTFLNHYLPRRITADTQAIVRGMAPQDEIMQAACRMSRWLDPDRPWRLTTEQSSSVNMDPQIQKLVRQQAKLKGKASRQDKYNQLGKDIRNARQRLRRALRDHIRESWDREQAERDIQLQLSGVKFSDQVKTTLKRSPERTPQHNQLIESVLSLPGSSLEEEARRRSAAINAIIAYCHVLEGETPRVQRKRSSTSHLPSVESRKAADSLDKALEAAKVSVYKEKRPTVCFVCLGNKELPIGERIQSFYTPGDLSKHFKRKHLRRVKQGECIKCDLCQITLNNKMQWQRHAYDVHGIVSQSVATGTWVDLVNAATLDSARSDSGK</sequence>
<dbReference type="PANTHER" id="PTHR37535">
    <property type="entry name" value="FLUG DOMAIN PROTEIN"/>
    <property type="match status" value="1"/>
</dbReference>
<proteinExistence type="predicted"/>
<dbReference type="Pfam" id="PF11917">
    <property type="entry name" value="DUF3435"/>
    <property type="match status" value="1"/>
</dbReference>
<dbReference type="Proteomes" id="UP000800200">
    <property type="component" value="Unassembled WGS sequence"/>
</dbReference>
<evidence type="ECO:0000256" key="1">
    <source>
        <dbReference type="SAM" id="MobiDB-lite"/>
    </source>
</evidence>
<dbReference type="OrthoDB" id="4485682at2759"/>
<feature type="compositionally biased region" description="Acidic residues" evidence="1">
    <location>
        <begin position="14"/>
        <end position="41"/>
    </location>
</feature>
<evidence type="ECO:0000313" key="3">
    <source>
        <dbReference type="Proteomes" id="UP000800200"/>
    </source>
</evidence>
<dbReference type="EMBL" id="ML994701">
    <property type="protein sequence ID" value="KAF2176750.1"/>
    <property type="molecule type" value="Genomic_DNA"/>
</dbReference>
<feature type="region of interest" description="Disordered" evidence="1">
    <location>
        <begin position="1"/>
        <end position="41"/>
    </location>
</feature>
<protein>
    <recommendedName>
        <fullName evidence="4">C2H2 finger domain protein</fullName>
    </recommendedName>
</protein>
<evidence type="ECO:0000313" key="2">
    <source>
        <dbReference type="EMBL" id="KAF2176750.1"/>
    </source>
</evidence>